<dbReference type="eggNOG" id="COG0010">
    <property type="taxonomic scope" value="Bacteria"/>
</dbReference>
<proteinExistence type="predicted"/>
<keyword evidence="2" id="KW-1185">Reference proteome</keyword>
<dbReference type="OrthoDB" id="931936at2"/>
<dbReference type="HOGENOM" id="CLU_709300_0_0_10"/>
<dbReference type="RefSeq" id="WP_013597663.1">
    <property type="nucleotide sequence ID" value="NC_015144.1"/>
</dbReference>
<protein>
    <recommendedName>
        <fullName evidence="3">Arginase/agmatinase/formiminoglutamase</fullName>
    </recommendedName>
</protein>
<dbReference type="Proteomes" id="UP000008641">
    <property type="component" value="Chromosome"/>
</dbReference>
<dbReference type="SUPFAM" id="SSF52768">
    <property type="entry name" value="Arginase/deacetylase"/>
    <property type="match status" value="1"/>
</dbReference>
<dbReference type="EMBL" id="CP002455">
    <property type="protein sequence ID" value="ADX67271.1"/>
    <property type="molecule type" value="Genomic_DNA"/>
</dbReference>
<reference evidence="2" key="2">
    <citation type="journal article" date="2011" name="Stand. Genomic Sci.">
        <title>Complete genome sequence of Weeksella virosa type strain (9751T).</title>
        <authorList>
            <person name="Lang E."/>
            <person name="Teshima H."/>
            <person name="Lucas S."/>
            <person name="Lapidus A."/>
            <person name="Hammon N."/>
            <person name="Deshpande S."/>
            <person name="Nolan M."/>
            <person name="Cheng J."/>
            <person name="Pitluck S."/>
            <person name="Liolios K."/>
            <person name="Pagani I."/>
            <person name="Mikhailova N."/>
            <person name="Ivanova N."/>
            <person name="Mavromatis K."/>
            <person name="Pati A."/>
            <person name="Tapia R."/>
            <person name="Han C."/>
            <person name="Goodwin L."/>
            <person name="Chen A."/>
            <person name="Palaniappan K."/>
            <person name="Land M."/>
            <person name="Hauser L."/>
            <person name="Chang Y."/>
            <person name="Jeffries C."/>
            <person name="Brambilla E."/>
            <person name="Kopitz M."/>
            <person name="Rohde M."/>
            <person name="Goker M."/>
            <person name="Tindall B."/>
            <person name="Detter J."/>
            <person name="Woyke T."/>
            <person name="Bristow J."/>
            <person name="Eisen J."/>
            <person name="Markowitz V."/>
            <person name="Hugenholtz P."/>
            <person name="Klenk H."/>
            <person name="Kyrpides N."/>
        </authorList>
    </citation>
    <scope>NUCLEOTIDE SEQUENCE [LARGE SCALE GENOMIC DNA]</scope>
    <source>
        <strain evidence="2">ATCC 43766 / DSM 16922 / JCM 21250 / NBRC 16016 / NCTC 11634 / CL345/78</strain>
    </source>
</reference>
<evidence type="ECO:0008006" key="3">
    <source>
        <dbReference type="Google" id="ProtNLM"/>
    </source>
</evidence>
<reference evidence="1 2" key="1">
    <citation type="journal article" date="2011" name="Stand. Genomic Sci.">
        <title>Complete genome sequence of Weeksella virosa type strain (9751).</title>
        <authorList>
            <person name="Lang E."/>
            <person name="Teshima H."/>
            <person name="Lucas S."/>
            <person name="Lapidus A."/>
            <person name="Hammon N."/>
            <person name="Deshpande S."/>
            <person name="Nolan M."/>
            <person name="Cheng J.F."/>
            <person name="Pitluck S."/>
            <person name="Liolios K."/>
            <person name="Pagani I."/>
            <person name="Mikhailova N."/>
            <person name="Ivanova N."/>
            <person name="Mavromatis K."/>
            <person name="Pati A."/>
            <person name="Tapia R."/>
            <person name="Han C."/>
            <person name="Goodwin L."/>
            <person name="Chen A."/>
            <person name="Palaniappan K."/>
            <person name="Land M."/>
            <person name="Hauser L."/>
            <person name="Chang Y.J."/>
            <person name="Jeffries C.D."/>
            <person name="Brambilla E.M."/>
            <person name="Kopitz M."/>
            <person name="Rohde M."/>
            <person name="Goker M."/>
            <person name="Tindall B.J."/>
            <person name="Detter J.C."/>
            <person name="Woyke T."/>
            <person name="Bristow J."/>
            <person name="Eisen J.A."/>
            <person name="Markowitz V."/>
            <person name="Hugenholtz P."/>
            <person name="Klenk H.P."/>
            <person name="Kyrpides N.C."/>
        </authorList>
    </citation>
    <scope>NUCLEOTIDE SEQUENCE [LARGE SCALE GENOMIC DNA]</scope>
    <source>
        <strain evidence="2">ATCC 43766 / DSM 16922 / JCM 21250 / NBRC 16016 / NCTC 11634 / CL345/78</strain>
    </source>
</reference>
<organism evidence="1 2">
    <name type="scientific">Weeksella virosa (strain ATCC 43766 / DSM 16922 / JCM 21250 / CCUG 30538 / CDC 9751 / IAM 14551 / NBRC 16016 / NCTC 11634 / CL345/78)</name>
    <dbReference type="NCBI Taxonomy" id="865938"/>
    <lineage>
        <taxon>Bacteria</taxon>
        <taxon>Pseudomonadati</taxon>
        <taxon>Bacteroidota</taxon>
        <taxon>Flavobacteriia</taxon>
        <taxon>Flavobacteriales</taxon>
        <taxon>Weeksellaceae</taxon>
        <taxon>Weeksella</taxon>
    </lineage>
</organism>
<gene>
    <name evidence="1" type="ordered locus">Weevi_0552</name>
</gene>
<dbReference type="STRING" id="865938.Weevi_0552"/>
<dbReference type="Gene3D" id="3.40.800.10">
    <property type="entry name" value="Ureohydrolase domain"/>
    <property type="match status" value="1"/>
</dbReference>
<name>F0NZE2_WEEVC</name>
<evidence type="ECO:0000313" key="2">
    <source>
        <dbReference type="Proteomes" id="UP000008641"/>
    </source>
</evidence>
<dbReference type="KEGG" id="wvi:Weevi_0552"/>
<dbReference type="InterPro" id="IPR023696">
    <property type="entry name" value="Ureohydrolase_dom_sf"/>
</dbReference>
<evidence type="ECO:0000313" key="1">
    <source>
        <dbReference type="EMBL" id="ADX67271.1"/>
    </source>
</evidence>
<accession>F0NZE2</accession>
<sequence length="379" mass="45007">MFEEFLNPVNEELQSFAFSQSPYSVGHYVHFYYDFEDEKEENKTKIALFGVKEKTDDYDVDFTLIRKEFYQLKKGDWDSILVDFGDIEPGATFEDSCFAFHQVHQRLLKKGFVVIVIGNLPEFTYFQYRSFDGIRNNVNLSLVDAKFRLGDDTEILNSENILSKIISQPPHNLFEYTHFGHQAYYVAQEELNLIEHLNFDVIRLGDLMKKIRRVEPFLRESDLLAIDLSSIQASDFFSTPRPIPNGFNAREICALTRYAGSSHSLQSLYIYNYIEKFRLPDHLLFSQMIWYFIDGQNHQPEKVSFDDEHYFEKIHVPTVEQDLVFYHNLYTNQWWIEIKRLNDTAEDGIHRVPCHKKDYMQAVRGEVPDRFWKSFKKFY</sequence>
<dbReference type="AlphaFoldDB" id="F0NZE2"/>